<dbReference type="InterPro" id="IPR002869">
    <property type="entry name" value="Pyrv_flavodox_OxRed_cen"/>
</dbReference>
<dbReference type="FunFam" id="3.40.920.10:FF:000001">
    <property type="entry name" value="Pyruvate:ferredoxin (Flavodoxin) oxidoreductase"/>
    <property type="match status" value="1"/>
</dbReference>
<feature type="site" description="Important for catalytic activity" evidence="12">
    <location>
        <position position="27"/>
    </location>
</feature>
<evidence type="ECO:0000256" key="14">
    <source>
        <dbReference type="SAM" id="MobiDB-lite"/>
    </source>
</evidence>
<feature type="binding site" evidence="13">
    <location>
        <position position="748"/>
    </location>
    <ligand>
        <name>[4Fe-4S] cluster</name>
        <dbReference type="ChEBI" id="CHEBI:49883"/>
        <label>2</label>
    </ligand>
</feature>
<evidence type="ECO:0000256" key="5">
    <source>
        <dbReference type="ARBA" id="ARBA00022982"/>
    </source>
</evidence>
<feature type="domain" description="4Fe-4S ferredoxin-type" evidence="15">
    <location>
        <begin position="676"/>
        <end position="705"/>
    </location>
</feature>
<dbReference type="GO" id="GO:0005506">
    <property type="term" value="F:iron ion binding"/>
    <property type="evidence" value="ECO:0007669"/>
    <property type="project" value="InterPro"/>
</dbReference>
<dbReference type="FunFam" id="3.40.50.970:FF:000041">
    <property type="entry name" value="Pyruvate:ferredoxin (Flavodoxin) oxidoreductase"/>
    <property type="match status" value="1"/>
</dbReference>
<feature type="binding site" evidence="13">
    <location>
        <position position="695"/>
    </location>
    <ligand>
        <name>[4Fe-4S] cluster</name>
        <dbReference type="ChEBI" id="CHEBI:49883"/>
        <label>2</label>
    </ligand>
</feature>
<comment type="similarity">
    <text evidence="1 10">Belongs to the pyruvate:ferredoxin/flavodoxin oxidoreductase family.</text>
</comment>
<dbReference type="SUPFAM" id="SSF54862">
    <property type="entry name" value="4Fe-4S ferredoxins"/>
    <property type="match status" value="1"/>
</dbReference>
<keyword evidence="4 13" id="KW-0479">Metal-binding</keyword>
<feature type="compositionally biased region" description="Basic and acidic residues" evidence="14">
    <location>
        <begin position="1173"/>
        <end position="1191"/>
    </location>
</feature>
<feature type="binding site" evidence="13">
    <location>
        <position position="815"/>
    </location>
    <ligand>
        <name>[4Fe-4S] cluster</name>
        <dbReference type="ChEBI" id="CHEBI:49883"/>
        <label>3</label>
    </ligand>
</feature>
<evidence type="ECO:0000256" key="6">
    <source>
        <dbReference type="ARBA" id="ARBA00023002"/>
    </source>
</evidence>
<dbReference type="CDD" id="cd03377">
    <property type="entry name" value="TPP_PFOR_PNO"/>
    <property type="match status" value="1"/>
</dbReference>
<keyword evidence="6 10" id="KW-0560">Oxidoreductase</keyword>
<keyword evidence="8 13" id="KW-0411">Iron-sulfur</keyword>
<dbReference type="GO" id="GO:0006979">
    <property type="term" value="P:response to oxidative stress"/>
    <property type="evidence" value="ECO:0007669"/>
    <property type="project" value="TreeGrafter"/>
</dbReference>
<evidence type="ECO:0000256" key="11">
    <source>
        <dbReference type="PIRSR" id="PIRSR000159-1"/>
    </source>
</evidence>
<evidence type="ECO:0000256" key="2">
    <source>
        <dbReference type="ARBA" id="ARBA00022448"/>
    </source>
</evidence>
<dbReference type="Gene3D" id="4.10.780.10">
    <property type="entry name" value="Pyruvate-flavodoxin oxidoreductase, EKR domain"/>
    <property type="match status" value="1"/>
</dbReference>
<dbReference type="InterPro" id="IPR037112">
    <property type="entry name" value="Pyrv-flavodox_OxR_EKR_sf"/>
</dbReference>
<dbReference type="Pfam" id="PF10371">
    <property type="entry name" value="EKR"/>
    <property type="match status" value="1"/>
</dbReference>
<dbReference type="Gene3D" id="3.30.70.20">
    <property type="match status" value="1"/>
</dbReference>
<proteinExistence type="inferred from homology"/>
<dbReference type="InterPro" id="IPR017900">
    <property type="entry name" value="4Fe4S_Fe_S_CS"/>
</dbReference>
<dbReference type="SMART" id="SM00890">
    <property type="entry name" value="EKR"/>
    <property type="match status" value="1"/>
</dbReference>
<feature type="binding site" evidence="11">
    <location>
        <position position="843"/>
    </location>
    <ligand>
        <name>thiamine diphosphate</name>
        <dbReference type="ChEBI" id="CHEBI:58937"/>
    </ligand>
</feature>
<dbReference type="PANTHER" id="PTHR32154:SF0">
    <property type="entry name" value="PYRUVATE-FLAVODOXIN OXIDOREDUCTASE-RELATED"/>
    <property type="match status" value="1"/>
</dbReference>
<dbReference type="InterPro" id="IPR011766">
    <property type="entry name" value="TPP_enzyme_TPP-bd"/>
</dbReference>
<evidence type="ECO:0000313" key="17">
    <source>
        <dbReference type="Proteomes" id="UP000095347"/>
    </source>
</evidence>
<evidence type="ECO:0000256" key="13">
    <source>
        <dbReference type="PIRSR" id="PIRSR000159-50"/>
    </source>
</evidence>
<feature type="binding site" evidence="13">
    <location>
        <position position="745"/>
    </location>
    <ligand>
        <name>[4Fe-4S] cluster</name>
        <dbReference type="ChEBI" id="CHEBI:49883"/>
        <label>2</label>
    </ligand>
</feature>
<dbReference type="InterPro" id="IPR002880">
    <property type="entry name" value="Pyrv_Fd/Flavodoxin_OxRdtase_N"/>
</dbReference>
<dbReference type="GO" id="GO:0051539">
    <property type="term" value="F:4 iron, 4 sulfur cluster binding"/>
    <property type="evidence" value="ECO:0007669"/>
    <property type="project" value="UniProtKB-KW"/>
</dbReference>
<evidence type="ECO:0000256" key="4">
    <source>
        <dbReference type="ARBA" id="ARBA00022723"/>
    </source>
</evidence>
<feature type="region of interest" description="Disordered" evidence="14">
    <location>
        <begin position="1171"/>
        <end position="1191"/>
    </location>
</feature>
<dbReference type="Proteomes" id="UP000095347">
    <property type="component" value="Unassembled WGS sequence"/>
</dbReference>
<feature type="site" description="Important for catalytic activity" evidence="12">
    <location>
        <position position="60"/>
    </location>
</feature>
<evidence type="ECO:0000256" key="7">
    <source>
        <dbReference type="ARBA" id="ARBA00023004"/>
    </source>
</evidence>
<dbReference type="InterPro" id="IPR029061">
    <property type="entry name" value="THDP-binding"/>
</dbReference>
<dbReference type="Pfam" id="PF01558">
    <property type="entry name" value="POR"/>
    <property type="match status" value="1"/>
</dbReference>
<dbReference type="EC" id="1.2.7.-" evidence="10"/>
<dbReference type="GO" id="GO:0044281">
    <property type="term" value="P:small molecule metabolic process"/>
    <property type="evidence" value="ECO:0007669"/>
    <property type="project" value="UniProtKB-ARBA"/>
</dbReference>
<dbReference type="GO" id="GO:0022900">
    <property type="term" value="P:electron transport chain"/>
    <property type="evidence" value="ECO:0007669"/>
    <property type="project" value="InterPro"/>
</dbReference>
<feature type="binding site" evidence="13">
    <location>
        <position position="742"/>
    </location>
    <ligand>
        <name>[4Fe-4S] cluster</name>
        <dbReference type="ChEBI" id="CHEBI:49883"/>
        <label>2</label>
    </ligand>
</feature>
<evidence type="ECO:0000256" key="12">
    <source>
        <dbReference type="PIRSR" id="PIRSR000159-2"/>
    </source>
</evidence>
<feature type="binding site" evidence="11">
    <location>
        <position position="27"/>
    </location>
    <ligand>
        <name>pyruvate</name>
        <dbReference type="ChEBI" id="CHEBI:15361"/>
    </ligand>
</feature>
<feature type="site" description="Important for catalytic activity" evidence="12">
    <location>
        <position position="110"/>
    </location>
</feature>
<feature type="binding site" evidence="11">
    <location>
        <position position="60"/>
    </location>
    <ligand>
        <name>thiamine diphosphate</name>
        <dbReference type="ChEBI" id="CHEBI:58937"/>
    </ligand>
</feature>
<dbReference type="InterPro" id="IPR019752">
    <property type="entry name" value="Pyrv/ketoisovalerate_OxRed_cat"/>
</dbReference>
<dbReference type="GO" id="GO:0030976">
    <property type="term" value="F:thiamine pyrophosphate binding"/>
    <property type="evidence" value="ECO:0007669"/>
    <property type="project" value="InterPro"/>
</dbReference>
<dbReference type="PANTHER" id="PTHR32154">
    <property type="entry name" value="PYRUVATE-FLAVODOXIN OXIDOREDUCTASE-RELATED"/>
    <property type="match status" value="1"/>
</dbReference>
<dbReference type="CDD" id="cd07034">
    <property type="entry name" value="TPP_PYR_PFOR_IOR-alpha_like"/>
    <property type="match status" value="1"/>
</dbReference>
<dbReference type="NCBIfam" id="TIGR02176">
    <property type="entry name" value="pyruv_ox_red"/>
    <property type="match status" value="1"/>
</dbReference>
<dbReference type="STRING" id="28181.BEN30_01795"/>
<dbReference type="Gene3D" id="3.40.920.10">
    <property type="entry name" value="Pyruvate-ferredoxin oxidoreductase, PFOR, domain III"/>
    <property type="match status" value="1"/>
</dbReference>
<feature type="binding site" evidence="13">
    <location>
        <position position="843"/>
    </location>
    <ligand>
        <name>[4Fe-4S] cluster</name>
        <dbReference type="ChEBI" id="CHEBI:49883"/>
        <label>3</label>
    </ligand>
</feature>
<feature type="binding site" evidence="13">
    <location>
        <position position="818"/>
    </location>
    <ligand>
        <name>[4Fe-4S] cluster</name>
        <dbReference type="ChEBI" id="CHEBI:49883"/>
        <label>3</label>
    </ligand>
</feature>
<dbReference type="AlphaFoldDB" id="A0A1E5QC97"/>
<reference evidence="17" key="1">
    <citation type="submission" date="2016-07" db="EMBL/GenBank/DDBJ databases">
        <authorList>
            <person name="Florea S."/>
            <person name="Webb J.S."/>
            <person name="Jaromczyk J."/>
            <person name="Schardl C.L."/>
        </authorList>
    </citation>
    <scope>NUCLEOTIDE SEQUENCE [LARGE SCALE GENOMIC DNA]</scope>
    <source>
        <strain evidence="17">MV-1</strain>
    </source>
</reference>
<feature type="binding site" evidence="11">
    <location>
        <begin position="966"/>
        <end position="969"/>
    </location>
    <ligand>
        <name>thiamine diphosphate</name>
        <dbReference type="ChEBI" id="CHEBI:58937"/>
    </ligand>
</feature>
<dbReference type="SUPFAM" id="SSF53323">
    <property type="entry name" value="Pyruvate-ferredoxin oxidoreductase, PFOR, domain III"/>
    <property type="match status" value="1"/>
</dbReference>
<dbReference type="Pfam" id="PF01855">
    <property type="entry name" value="POR_N"/>
    <property type="match status" value="1"/>
</dbReference>
<keyword evidence="7 13" id="KW-0408">Iron</keyword>
<comment type="catalytic activity">
    <reaction evidence="9 10">
        <text>oxidized [flavodoxin] + pyruvate + CoA + 2 H(+) = reduced [flavodoxin] + acetyl-CoA + CO2</text>
        <dbReference type="Rhea" id="RHEA:44140"/>
        <dbReference type="Rhea" id="RHEA-COMP:10622"/>
        <dbReference type="Rhea" id="RHEA-COMP:10623"/>
        <dbReference type="ChEBI" id="CHEBI:15361"/>
        <dbReference type="ChEBI" id="CHEBI:15378"/>
        <dbReference type="ChEBI" id="CHEBI:16526"/>
        <dbReference type="ChEBI" id="CHEBI:57287"/>
        <dbReference type="ChEBI" id="CHEBI:57288"/>
        <dbReference type="ChEBI" id="CHEBI:57618"/>
        <dbReference type="ChEBI" id="CHEBI:58210"/>
    </reaction>
</comment>
<dbReference type="PROSITE" id="PS00198">
    <property type="entry name" value="4FE4S_FER_1"/>
    <property type="match status" value="2"/>
</dbReference>
<dbReference type="FunFam" id="3.30.70.20:FF:000022">
    <property type="entry name" value="Pyruvate:ferredoxin (Flavodoxin) oxidoreductase"/>
    <property type="match status" value="1"/>
</dbReference>
<evidence type="ECO:0000256" key="1">
    <source>
        <dbReference type="ARBA" id="ARBA00009032"/>
    </source>
</evidence>
<feature type="binding site" evidence="13">
    <location>
        <position position="752"/>
    </location>
    <ligand>
        <name>[4Fe-4S] cluster</name>
        <dbReference type="ChEBI" id="CHEBI:49883"/>
        <label>1</label>
    </ligand>
</feature>
<sequence length="1191" mass="129816">MVAVDGNEAVASVAHRMNEVIAIYPITPSSTMGELSEAWSAQKRRNVWGSIPHVVEMQSEAGAAGAVHGALQSGALTTTFTSSQGLLLMIPNLYKIAGELLPFCMHVAARTIATHALSIFCDHSDVMACRQTGVAMLSSATVQEAQDFACVAQAATYASRVPFMHFFDGFRTSHEVSKIEYLEDDVLKEMLPADLIQAHRERGMTPDNPIVRGTSQNPDTFFQMQEARNLYHDAVPGFVSDAFEKFAKLTGRSYALYEYHGAPDAERVVIVMGSAGETVHETVDVLNSGAEKVGVLQVRLYRPFSVERFVDALPASVKSIAVLERTKESGAIGEPLYLDVVAALNRAGRNIKVIGGRFGLSSKDFTASMAKAVFDELSKPKPKPTFTIGIYDDVSGLSLDWDECGNCYEPGTMHRAMFFGLGSDGTVGANKNAIKIIADNTDNYVQGYFVYDSKKAGAVTISHLRFATDPIRSSYLIHEAEFLACHQFHFLDTLDILSHATQGGTFLLNAPYGKDDVWDNLPRSVQKLIVEKELKFYVINARKIAADAGMGKRINTVMMVCFFALSDFLDYDKSIGYIKDAIAKSYGSKGRKVVEMNNAVVDAALAHMEQVDVPNTVSSAFDIPPIVSADAPDFVKNVTAKMLAGKGDLLPVSAFPVDGTWPSDTAQWEKRNLAAEIPTWIEELCIQCNKCALVCPHAAIRVKAYDGGAIAGAPQTFKAMDYKGKEFGEGAKYSVQVAPEDCTGCKLCVMVCPGKDKKDPERLSLVMQAQPPLRVQERENFKFFLDLPEIDRTLMRGNVKMTQFAEPLFEFSGACSGCGETPYIKLLTQLYGDRAVIANATGCSSIYGGNLPTTPYACDANGRGPAWANSLFEDNAEFGLGLRLGLDQHHAIAMELVENLRGDLSDGGFVDALLSADQSTEAGVKAQRERVKTLKEKLATIDGELAARLSVIADHLVKKTLWILGGDGWAYDIGFGGVDHVLASGANVNILVMDTEVYSNTGGQQSKATPLTAAAKFASEGKALPKKDLGLMALTYGHVYVASVALGAKDAQTIKAFQEAEQFDGPSLIIANSPCGEHGYELEHSLEHQAIAVESGYWPLYRYDPRLLTEGKAPLQLDSKAPTRPVTDLLELENRFRRVQRNNPERYAMLVEKLEEELRHRRQVFEALATVKNEPKGETDTSANEKVDAAQ</sequence>
<comment type="function">
    <text evidence="10">Oxidoreductase required for the transfer of electrons from pyruvate to flavodoxin.</text>
</comment>
<dbReference type="SUPFAM" id="SSF52518">
    <property type="entry name" value="Thiamin diphosphate-binding fold (THDP-binding)"/>
    <property type="match status" value="2"/>
</dbReference>
<dbReference type="GO" id="GO:0016903">
    <property type="term" value="F:oxidoreductase activity, acting on the aldehyde or oxo group of donors"/>
    <property type="evidence" value="ECO:0007669"/>
    <property type="project" value="InterPro"/>
</dbReference>
<keyword evidence="2 10" id="KW-0813">Transport</keyword>
<comment type="cofactor">
    <cofactor evidence="13">
        <name>[4Fe-4S] cluster</name>
        <dbReference type="ChEBI" id="CHEBI:49883"/>
    </cofactor>
    <text evidence="13">Binds 3 [4Fe-4S] clusters per subunit.</text>
</comment>
<protein>
    <recommendedName>
        <fullName evidence="10">Pyruvate-flavodoxin oxidoreductase</fullName>
        <ecNumber evidence="10">1.2.7.-</ecNumber>
    </recommendedName>
</protein>
<dbReference type="InterPro" id="IPR019456">
    <property type="entry name" value="Pyrv-flavodox_OxRtase_EKR"/>
</dbReference>
<dbReference type="SUPFAM" id="SSF52922">
    <property type="entry name" value="TK C-terminal domain-like"/>
    <property type="match status" value="1"/>
</dbReference>
<evidence type="ECO:0000259" key="15">
    <source>
        <dbReference type="PROSITE" id="PS51379"/>
    </source>
</evidence>
<dbReference type="PIRSF" id="PIRSF000159">
    <property type="entry name" value="NifJ"/>
    <property type="match status" value="1"/>
</dbReference>
<feature type="site" description="Important for catalytic activity" evidence="12">
    <location>
        <position position="1000"/>
    </location>
</feature>
<dbReference type="InterPro" id="IPR017896">
    <property type="entry name" value="4Fe4S_Fe-S-bd"/>
</dbReference>
<feature type="domain" description="4Fe-4S ferredoxin-type" evidence="15">
    <location>
        <begin position="733"/>
        <end position="761"/>
    </location>
</feature>
<evidence type="ECO:0000256" key="3">
    <source>
        <dbReference type="ARBA" id="ARBA00022485"/>
    </source>
</evidence>
<feature type="binding site" evidence="13">
    <location>
        <position position="1075"/>
    </location>
    <ligand>
        <name>[4Fe-4S] cluster</name>
        <dbReference type="ChEBI" id="CHEBI:49883"/>
        <label>3</label>
    </ligand>
</feature>
<evidence type="ECO:0000256" key="10">
    <source>
        <dbReference type="PIRNR" id="PIRNR000159"/>
    </source>
</evidence>
<name>A0A1E5QC97_9PROT</name>
<keyword evidence="17" id="KW-1185">Reference proteome</keyword>
<organism evidence="16 17">
    <name type="scientific">Magnetovibrio blakemorei</name>
    <dbReference type="NCBI Taxonomy" id="28181"/>
    <lineage>
        <taxon>Bacteria</taxon>
        <taxon>Pseudomonadati</taxon>
        <taxon>Pseudomonadota</taxon>
        <taxon>Alphaproteobacteria</taxon>
        <taxon>Rhodospirillales</taxon>
        <taxon>Magnetovibrionaceae</taxon>
        <taxon>Magnetovibrio</taxon>
    </lineage>
</organism>
<feature type="binding site" evidence="13">
    <location>
        <position position="688"/>
    </location>
    <ligand>
        <name>[4Fe-4S] cluster</name>
        <dbReference type="ChEBI" id="CHEBI:49883"/>
        <label>1</label>
    </ligand>
</feature>
<dbReference type="InterPro" id="IPR009014">
    <property type="entry name" value="Transketo_C/PFOR_II"/>
</dbReference>
<dbReference type="PROSITE" id="PS51379">
    <property type="entry name" value="4FE4S_FER_2"/>
    <property type="match status" value="2"/>
</dbReference>
<dbReference type="InterPro" id="IPR050722">
    <property type="entry name" value="Pyruvate:ferred/Flavod_OxRd"/>
</dbReference>
<evidence type="ECO:0000313" key="16">
    <source>
        <dbReference type="EMBL" id="OEJ69708.1"/>
    </source>
</evidence>
<keyword evidence="16" id="KW-0670">Pyruvate</keyword>
<gene>
    <name evidence="16" type="ORF">BEN30_01795</name>
</gene>
<keyword evidence="5 10" id="KW-0249">Electron transport</keyword>
<evidence type="ECO:0000256" key="9">
    <source>
        <dbReference type="ARBA" id="ARBA00048963"/>
    </source>
</evidence>
<feature type="binding site" evidence="11">
    <location>
        <position position="820"/>
    </location>
    <ligand>
        <name>thiamine diphosphate</name>
        <dbReference type="ChEBI" id="CHEBI:58937"/>
    </ligand>
</feature>
<dbReference type="InterPro" id="IPR033412">
    <property type="entry name" value="PFOR_II"/>
</dbReference>
<evidence type="ECO:0000256" key="8">
    <source>
        <dbReference type="ARBA" id="ARBA00023014"/>
    </source>
</evidence>
<keyword evidence="3 13" id="KW-0004">4Fe-4S</keyword>
<dbReference type="Pfam" id="PF12838">
    <property type="entry name" value="Fer4_7"/>
    <property type="match status" value="1"/>
</dbReference>
<dbReference type="Pfam" id="PF02775">
    <property type="entry name" value="TPP_enzyme_C"/>
    <property type="match status" value="1"/>
</dbReference>
<accession>A0A1E5QC97</accession>
<feature type="binding site" evidence="13">
    <location>
        <position position="685"/>
    </location>
    <ligand>
        <name>[4Fe-4S] cluster</name>
        <dbReference type="ChEBI" id="CHEBI:49883"/>
        <label>1</label>
    </ligand>
</feature>
<feature type="binding site" evidence="11">
    <location>
        <position position="110"/>
    </location>
    <ligand>
        <name>pyruvate</name>
        <dbReference type="ChEBI" id="CHEBI:15361"/>
    </ligand>
</feature>
<dbReference type="Gene3D" id="3.40.50.970">
    <property type="match status" value="2"/>
</dbReference>
<dbReference type="InterPro" id="IPR011895">
    <property type="entry name" value="Pyrv_flavodox_OxRed"/>
</dbReference>
<dbReference type="EMBL" id="MCGG01000002">
    <property type="protein sequence ID" value="OEJ69708.1"/>
    <property type="molecule type" value="Genomic_DNA"/>
</dbReference>
<dbReference type="FunFam" id="3.40.50.920:FF:000007">
    <property type="entry name" value="Pyruvate:ferredoxin (Flavodoxin) oxidoreductase"/>
    <property type="match status" value="1"/>
</dbReference>
<dbReference type="Gene3D" id="3.40.50.920">
    <property type="match status" value="1"/>
</dbReference>
<dbReference type="Pfam" id="PF17147">
    <property type="entry name" value="PFOR_II"/>
    <property type="match status" value="1"/>
</dbReference>
<feature type="binding site" evidence="11">
    <location>
        <begin position="995"/>
        <end position="1000"/>
    </location>
    <ligand>
        <name>thiamine diphosphate</name>
        <dbReference type="ChEBI" id="CHEBI:58937"/>
    </ligand>
</feature>
<feature type="binding site" evidence="13">
    <location>
        <position position="691"/>
    </location>
    <ligand>
        <name>[4Fe-4S] cluster</name>
        <dbReference type="ChEBI" id="CHEBI:49883"/>
        <label>1</label>
    </ligand>
</feature>
<comment type="caution">
    <text evidence="16">The sequence shown here is derived from an EMBL/GenBank/DDBJ whole genome shotgun (WGS) entry which is preliminary data.</text>
</comment>
<dbReference type="FunFam" id="3.40.50.970:FF:000012">
    <property type="entry name" value="Pyruvate:ferredoxin (Flavodoxin) oxidoreductase"/>
    <property type="match status" value="1"/>
</dbReference>